<comment type="caution">
    <text evidence="5">The sequence shown here is derived from an EMBL/GenBank/DDBJ whole genome shotgun (WGS) entry which is preliminary data.</text>
</comment>
<keyword evidence="1" id="KW-0547">Nucleotide-binding</keyword>
<evidence type="ECO:0000256" key="2">
    <source>
        <dbReference type="ARBA" id="ARBA00023134"/>
    </source>
</evidence>
<dbReference type="Pfam" id="PF01031">
    <property type="entry name" value="Dynamin_M"/>
    <property type="match status" value="1"/>
</dbReference>
<dbReference type="Gene3D" id="3.40.50.300">
    <property type="entry name" value="P-loop containing nucleotide triphosphate hydrolases"/>
    <property type="match status" value="1"/>
</dbReference>
<dbReference type="InterPro" id="IPR022812">
    <property type="entry name" value="Dynamin"/>
</dbReference>
<reference evidence="5" key="1">
    <citation type="journal article" date="2021" name="New Phytol.">
        <title>Evolutionary innovations through gain and loss of genes in the ectomycorrhizal Boletales.</title>
        <authorList>
            <person name="Wu G."/>
            <person name="Miyauchi S."/>
            <person name="Morin E."/>
            <person name="Kuo A."/>
            <person name="Drula E."/>
            <person name="Varga T."/>
            <person name="Kohler A."/>
            <person name="Feng B."/>
            <person name="Cao Y."/>
            <person name="Lipzen A."/>
            <person name="Daum C."/>
            <person name="Hundley H."/>
            <person name="Pangilinan J."/>
            <person name="Johnson J."/>
            <person name="Barry K."/>
            <person name="LaButti K."/>
            <person name="Ng V."/>
            <person name="Ahrendt S."/>
            <person name="Min B."/>
            <person name="Choi I.G."/>
            <person name="Park H."/>
            <person name="Plett J.M."/>
            <person name="Magnuson J."/>
            <person name="Spatafora J.W."/>
            <person name="Nagy L.G."/>
            <person name="Henrissat B."/>
            <person name="Grigoriev I.V."/>
            <person name="Yang Z.L."/>
            <person name="Xu J."/>
            <person name="Martin F.M."/>
        </authorList>
    </citation>
    <scope>NUCLEOTIDE SEQUENCE</scope>
    <source>
        <strain evidence="5">KKN 215</strain>
    </source>
</reference>
<dbReference type="Pfam" id="PF00350">
    <property type="entry name" value="Dynamin_N"/>
    <property type="match status" value="1"/>
</dbReference>
<evidence type="ECO:0000256" key="1">
    <source>
        <dbReference type="ARBA" id="ARBA00022741"/>
    </source>
</evidence>
<dbReference type="AlphaFoldDB" id="A0A8K0UID6"/>
<dbReference type="GO" id="GO:0005525">
    <property type="term" value="F:GTP binding"/>
    <property type="evidence" value="ECO:0007669"/>
    <property type="project" value="InterPro"/>
</dbReference>
<accession>A0A8K0UID6</accession>
<feature type="domain" description="GED" evidence="3">
    <location>
        <begin position="642"/>
        <end position="735"/>
    </location>
</feature>
<dbReference type="GO" id="GO:0008017">
    <property type="term" value="F:microtubule binding"/>
    <property type="evidence" value="ECO:0007669"/>
    <property type="project" value="TreeGrafter"/>
</dbReference>
<dbReference type="PRINTS" id="PR00195">
    <property type="entry name" value="DYNAMIN"/>
</dbReference>
<dbReference type="CDD" id="cd08771">
    <property type="entry name" value="DLP_1"/>
    <property type="match status" value="1"/>
</dbReference>
<dbReference type="OrthoDB" id="5061070at2759"/>
<feature type="domain" description="Dynamin-type G" evidence="4">
    <location>
        <begin position="40"/>
        <end position="352"/>
    </location>
</feature>
<organism evidence="5 6">
    <name type="scientific">Cristinia sonorae</name>
    <dbReference type="NCBI Taxonomy" id="1940300"/>
    <lineage>
        <taxon>Eukaryota</taxon>
        <taxon>Fungi</taxon>
        <taxon>Dikarya</taxon>
        <taxon>Basidiomycota</taxon>
        <taxon>Agaricomycotina</taxon>
        <taxon>Agaricomycetes</taxon>
        <taxon>Agaricomycetidae</taxon>
        <taxon>Agaricales</taxon>
        <taxon>Pleurotineae</taxon>
        <taxon>Stephanosporaceae</taxon>
        <taxon>Cristinia</taxon>
    </lineage>
</organism>
<dbReference type="Proteomes" id="UP000813824">
    <property type="component" value="Unassembled WGS sequence"/>
</dbReference>
<dbReference type="SMART" id="SM00053">
    <property type="entry name" value="DYNc"/>
    <property type="match status" value="1"/>
</dbReference>
<protein>
    <submittedName>
        <fullName evidence="5">P-loop containing nucleoside triphosphate hydrolase protein</fullName>
    </submittedName>
</protein>
<dbReference type="Pfam" id="PF02212">
    <property type="entry name" value="GED"/>
    <property type="match status" value="1"/>
</dbReference>
<dbReference type="PROSITE" id="PS51718">
    <property type="entry name" value="G_DYNAMIN_2"/>
    <property type="match status" value="1"/>
</dbReference>
<sequence>MQMGMNEKSAVGIASSEYARRTARLISLVTDLRSIGGGKHLDLPRIAVIGNQSAGKSSVVEAISGITVPRASGTCTRCPMECRLKYQTESWSCQIRIRREQSDGDNVSGNKDNEEPFGPLITDKTVLEEMIRRAQLAVLTPDVQPSFFETFDTSSLEPNRLPPGASSQLQFSFDVVCLDIGGPDLTDLSFIDLPGIISYDNEDRGNIDIVKNMVKRHISNDNTLILLTITMRDDINNQGAVDLARLADPTGSRTLGVLTKADLVQRGEYASWFRIIDGKDHPLKLGYFVTKQQSPEELEEGITFDAARLREATFFDNAPWNGRRDLRVRYGTPNLTKELSKLLGVLINKALPGLREDCKEALRVVNEDIDKLPSPPSDQPASELLRLVTAFSGDVERLVRGTDNFEYLLQKCRPAYRTFKHHVRSTCPDLRPFSDASVEPHDDTAAQQQFDAGVGLEPMSEGWSPFAAPMYLNDVRVHIDQSLTRELPYNVPFKAKVSLIRKFSEPWIDFSSNCLASIHEVSSDALHQLVHTHFGKFAMTGLLDMIQAIVETQIEKSRSNTQERLKWMLKLEDPPFTMNDHYFSLYREKYLTKYKEARKISPATVDETQIQAALSALTTIGHQGVKVEDLAKLHGNDPYEEELIVMAETAAYFHVSFKRLIDNIPRIIDYDFLHAIMKEIQGRLIGELDIGGEGAKERAAAYFAEDEQVGIDRKSLKSRKESLDAVQRKLWNFAG</sequence>
<gene>
    <name evidence="5" type="ORF">BXZ70DRAFT_1079673</name>
</gene>
<evidence type="ECO:0000259" key="3">
    <source>
        <dbReference type="PROSITE" id="PS51388"/>
    </source>
</evidence>
<dbReference type="GO" id="GO:0003924">
    <property type="term" value="F:GTPase activity"/>
    <property type="evidence" value="ECO:0007669"/>
    <property type="project" value="InterPro"/>
</dbReference>
<keyword evidence="2" id="KW-0342">GTP-binding</keyword>
<dbReference type="InterPro" id="IPR030381">
    <property type="entry name" value="G_DYNAMIN_dom"/>
</dbReference>
<dbReference type="GO" id="GO:0005874">
    <property type="term" value="C:microtubule"/>
    <property type="evidence" value="ECO:0007669"/>
    <property type="project" value="TreeGrafter"/>
</dbReference>
<dbReference type="Gene3D" id="1.20.120.1240">
    <property type="entry name" value="Dynamin, middle domain"/>
    <property type="match status" value="1"/>
</dbReference>
<dbReference type="PROSITE" id="PS51388">
    <property type="entry name" value="GED"/>
    <property type="match status" value="1"/>
</dbReference>
<dbReference type="InterPro" id="IPR045063">
    <property type="entry name" value="Dynamin_N"/>
</dbReference>
<evidence type="ECO:0000259" key="4">
    <source>
        <dbReference type="PROSITE" id="PS51718"/>
    </source>
</evidence>
<evidence type="ECO:0000313" key="5">
    <source>
        <dbReference type="EMBL" id="KAH8091801.1"/>
    </source>
</evidence>
<dbReference type="PANTHER" id="PTHR11566:SF21">
    <property type="entry name" value="DYNAMIN RELATED PROTEIN 1, ISOFORM A"/>
    <property type="match status" value="1"/>
</dbReference>
<dbReference type="InterPro" id="IPR027417">
    <property type="entry name" value="P-loop_NTPase"/>
</dbReference>
<dbReference type="SUPFAM" id="SSF52540">
    <property type="entry name" value="P-loop containing nucleoside triphosphate hydrolases"/>
    <property type="match status" value="1"/>
</dbReference>
<proteinExistence type="predicted"/>
<dbReference type="InterPro" id="IPR020850">
    <property type="entry name" value="GED_dom"/>
</dbReference>
<keyword evidence="5" id="KW-0378">Hydrolase</keyword>
<dbReference type="InterPro" id="IPR001401">
    <property type="entry name" value="Dynamin_GTPase"/>
</dbReference>
<dbReference type="GO" id="GO:0016020">
    <property type="term" value="C:membrane"/>
    <property type="evidence" value="ECO:0007669"/>
    <property type="project" value="TreeGrafter"/>
</dbReference>
<dbReference type="InterPro" id="IPR000375">
    <property type="entry name" value="Dynamin_stalk"/>
</dbReference>
<name>A0A8K0UID6_9AGAR</name>
<dbReference type="InterPro" id="IPR003130">
    <property type="entry name" value="GED"/>
</dbReference>
<keyword evidence="6" id="KW-1185">Reference proteome</keyword>
<evidence type="ECO:0000313" key="6">
    <source>
        <dbReference type="Proteomes" id="UP000813824"/>
    </source>
</evidence>
<dbReference type="EMBL" id="JAEVFJ010000034">
    <property type="protein sequence ID" value="KAH8091801.1"/>
    <property type="molecule type" value="Genomic_DNA"/>
</dbReference>
<dbReference type="PANTHER" id="PTHR11566">
    <property type="entry name" value="DYNAMIN"/>
    <property type="match status" value="1"/>
</dbReference>
<dbReference type="GO" id="GO:0005737">
    <property type="term" value="C:cytoplasm"/>
    <property type="evidence" value="ECO:0007669"/>
    <property type="project" value="TreeGrafter"/>
</dbReference>